<evidence type="ECO:0000313" key="2">
    <source>
        <dbReference type="Proteomes" id="UP000318571"/>
    </source>
</evidence>
<name>A0A553PFE4_TIGCA</name>
<dbReference type="Proteomes" id="UP000318571">
    <property type="component" value="Chromosome 5"/>
</dbReference>
<dbReference type="OMA" id="LMADMSN"/>
<proteinExistence type="predicted"/>
<accession>A0A553PFE4</accession>
<dbReference type="EMBL" id="VCGU01000004">
    <property type="protein sequence ID" value="TRY76386.1"/>
    <property type="molecule type" value="Genomic_DNA"/>
</dbReference>
<sequence>MAYLMADMSNDVYDHHPDTYDLVGKDRELGPYTLILGVFVTLIPRLIPRILPRFIKNDEVRERFDDEVYMKDIEEQFRQRFLENLGFGINLGPDKASAKDDLVAGNPENFQNDLLRGIHFLQSRVSNHARKDDRIAQIAETVWGVFTTTYRTVTNYLESTTA</sequence>
<evidence type="ECO:0000313" key="1">
    <source>
        <dbReference type="EMBL" id="TRY76386.1"/>
    </source>
</evidence>
<keyword evidence="2" id="KW-1185">Reference proteome</keyword>
<gene>
    <name evidence="1" type="ORF">TCAL_02712</name>
</gene>
<reference evidence="1 2" key="1">
    <citation type="journal article" date="2018" name="Nat. Ecol. Evol.">
        <title>Genomic signatures of mitonuclear coevolution across populations of Tigriopus californicus.</title>
        <authorList>
            <person name="Barreto F.S."/>
            <person name="Watson E.T."/>
            <person name="Lima T.G."/>
            <person name="Willett C.S."/>
            <person name="Edmands S."/>
            <person name="Li W."/>
            <person name="Burton R.S."/>
        </authorList>
    </citation>
    <scope>NUCLEOTIDE SEQUENCE [LARGE SCALE GENOMIC DNA]</scope>
    <source>
        <strain evidence="1 2">San Diego</strain>
    </source>
</reference>
<dbReference type="AlphaFoldDB" id="A0A553PFE4"/>
<protein>
    <submittedName>
        <fullName evidence="1">Uncharacterized protein</fullName>
    </submittedName>
</protein>
<organism evidence="1 2">
    <name type="scientific">Tigriopus californicus</name>
    <name type="common">Marine copepod</name>
    <dbReference type="NCBI Taxonomy" id="6832"/>
    <lineage>
        <taxon>Eukaryota</taxon>
        <taxon>Metazoa</taxon>
        <taxon>Ecdysozoa</taxon>
        <taxon>Arthropoda</taxon>
        <taxon>Crustacea</taxon>
        <taxon>Multicrustacea</taxon>
        <taxon>Hexanauplia</taxon>
        <taxon>Copepoda</taxon>
        <taxon>Harpacticoida</taxon>
        <taxon>Harpacticidae</taxon>
        <taxon>Tigriopus</taxon>
    </lineage>
</organism>
<comment type="caution">
    <text evidence="1">The sequence shown here is derived from an EMBL/GenBank/DDBJ whole genome shotgun (WGS) entry which is preliminary data.</text>
</comment>